<name>A0ACB9QVB8_9MYRT</name>
<proteinExistence type="predicted"/>
<comment type="caution">
    <text evidence="1">The sequence shown here is derived from an EMBL/GenBank/DDBJ whole genome shotgun (WGS) entry which is preliminary data.</text>
</comment>
<evidence type="ECO:0000313" key="1">
    <source>
        <dbReference type="EMBL" id="KAI4370569.1"/>
    </source>
</evidence>
<gene>
    <name evidence="1" type="ORF">MLD38_018911</name>
</gene>
<keyword evidence="2" id="KW-1185">Reference proteome</keyword>
<dbReference type="Proteomes" id="UP001057402">
    <property type="component" value="Chromosome 5"/>
</dbReference>
<reference evidence="2" key="1">
    <citation type="journal article" date="2023" name="Front. Plant Sci.">
        <title>Chromosomal-level genome assembly of Melastoma candidum provides insights into trichome evolution.</title>
        <authorList>
            <person name="Zhong Y."/>
            <person name="Wu W."/>
            <person name="Sun C."/>
            <person name="Zou P."/>
            <person name="Liu Y."/>
            <person name="Dai S."/>
            <person name="Zhou R."/>
        </authorList>
    </citation>
    <scope>NUCLEOTIDE SEQUENCE [LARGE SCALE GENOMIC DNA]</scope>
</reference>
<accession>A0ACB9QVB8</accession>
<organism evidence="1 2">
    <name type="scientific">Melastoma candidum</name>
    <dbReference type="NCBI Taxonomy" id="119954"/>
    <lineage>
        <taxon>Eukaryota</taxon>
        <taxon>Viridiplantae</taxon>
        <taxon>Streptophyta</taxon>
        <taxon>Embryophyta</taxon>
        <taxon>Tracheophyta</taxon>
        <taxon>Spermatophyta</taxon>
        <taxon>Magnoliopsida</taxon>
        <taxon>eudicotyledons</taxon>
        <taxon>Gunneridae</taxon>
        <taxon>Pentapetalae</taxon>
        <taxon>rosids</taxon>
        <taxon>malvids</taxon>
        <taxon>Myrtales</taxon>
        <taxon>Melastomataceae</taxon>
        <taxon>Melastomatoideae</taxon>
        <taxon>Melastomateae</taxon>
        <taxon>Melastoma</taxon>
    </lineage>
</organism>
<evidence type="ECO:0000313" key="2">
    <source>
        <dbReference type="Proteomes" id="UP001057402"/>
    </source>
</evidence>
<sequence>MAQLLCLGKVDGPLPSPYDFVAFPPPFDTSDDDDNDEDRFFAGLTRRLTQSKSFAGVPSRRPAVGSYPVDENHESTFTGTTKCFGPTGFSQFRVPPPADTEWLSMEFRAGAHDIASLRMASQEHPHIGTRCCSGKQASPFGLLHEPDRLPWTQNTNHDPFSLPQRRHAGEVEIVNPQHDALLISLRRRRQQQQVQSQMRKLGLGEGTRFGRTQSFPHPGWTPSMVGPYGNGSVPSRGCAGTGVFLPRGYGEVAPESRRKSGIPGGSPPAVIVPAKVARALNLNVHHLQDHGGSQLATRDAALMQERGSSGAGSLTYRLPQDWTY</sequence>
<protein>
    <submittedName>
        <fullName evidence="1">Uncharacterized protein</fullName>
    </submittedName>
</protein>
<dbReference type="EMBL" id="CM042884">
    <property type="protein sequence ID" value="KAI4370569.1"/>
    <property type="molecule type" value="Genomic_DNA"/>
</dbReference>